<dbReference type="Proteomes" id="UP000031737">
    <property type="component" value="Unassembled WGS sequence"/>
</dbReference>
<dbReference type="Gene3D" id="2.60.120.10">
    <property type="entry name" value="Jelly Rolls"/>
    <property type="match status" value="1"/>
</dbReference>
<reference evidence="2 3" key="1">
    <citation type="submission" date="2013-07" db="EMBL/GenBank/DDBJ databases">
        <authorList>
            <person name="Stoco P.H."/>
            <person name="Wagner G."/>
            <person name="Gerber A."/>
            <person name="Zaha A."/>
            <person name="Thompson C."/>
            <person name="Bartholomeu D.C."/>
            <person name="Luckemeyer D.D."/>
            <person name="Bahia D."/>
            <person name="Loreto E."/>
            <person name="Prestes E.B."/>
            <person name="Lima F.M."/>
            <person name="Rodrigues-Luiz G."/>
            <person name="Vallejo G.A."/>
            <person name="Filho J.F."/>
            <person name="Monteiro K.M."/>
            <person name="Tyler K.M."/>
            <person name="de Almeida L.G."/>
            <person name="Ortiz M.F."/>
            <person name="Siervo M.A."/>
            <person name="de Moraes M.H."/>
            <person name="Cunha O.L."/>
            <person name="Mendonca-Neto R."/>
            <person name="Silva R."/>
            <person name="Teixeira S.M."/>
            <person name="Murta S.M."/>
            <person name="Sincero T.C."/>
            <person name="Mendes T.A."/>
            <person name="Urmenyi T.P."/>
            <person name="Silva V.G."/>
            <person name="da Rocha W.D."/>
            <person name="Andersson B."/>
            <person name="Romanha A.J."/>
            <person name="Steindel M."/>
            <person name="de Vasconcelos A.T."/>
            <person name="Grisard E.C."/>
        </authorList>
    </citation>
    <scope>NUCLEOTIDE SEQUENCE [LARGE SCALE GENOMIC DNA]</scope>
    <source>
        <strain evidence="2 3">SC58</strain>
    </source>
</reference>
<dbReference type="PANTHER" id="PTHR23011">
    <property type="entry name" value="CYCLIC NUCLEOTIDE-BINDING DOMAIN CONTAINING PROTEIN"/>
    <property type="match status" value="1"/>
</dbReference>
<dbReference type="InterPro" id="IPR018490">
    <property type="entry name" value="cNMP-bd_dom_sf"/>
</dbReference>
<accession>A0A061IX42</accession>
<dbReference type="InterPro" id="IPR014710">
    <property type="entry name" value="RmlC-like_jellyroll"/>
</dbReference>
<proteinExistence type="predicted"/>
<gene>
    <name evidence="2" type="ORF">TRSC58_05061</name>
</gene>
<evidence type="ECO:0000313" key="3">
    <source>
        <dbReference type="Proteomes" id="UP000031737"/>
    </source>
</evidence>
<dbReference type="InterPro" id="IPR000595">
    <property type="entry name" value="cNMP-bd_dom"/>
</dbReference>
<dbReference type="PANTHER" id="PTHR23011:SF28">
    <property type="entry name" value="CYCLIC NUCLEOTIDE-BINDING DOMAIN CONTAINING PROTEIN"/>
    <property type="match status" value="1"/>
</dbReference>
<dbReference type="PROSITE" id="PS50042">
    <property type="entry name" value="CNMP_BINDING_3"/>
    <property type="match status" value="2"/>
</dbReference>
<dbReference type="SUPFAM" id="SSF51206">
    <property type="entry name" value="cAMP-binding domain-like"/>
    <property type="match status" value="1"/>
</dbReference>
<sequence length="583" mass="66326">MSILDALTPLERRFLDEALERADAKLSLEDTEEEQLCGQDKDQGEGSSQHLMLPLVETKTTKIVPSDALQRCSQHIQHENALWDEVERSLEFPFVYRSDRNKDLCLTMLRRIPQFESFLEEDLVVIATQMEIVRVRANVPLAGNMPYPPCRACLSKQAMASVSSFPLNEVDCRAPLSVSIFGDTEKVICEHVSGASRGVNRHVFVLLRGKIALRMPSIQTSVDPFVEPYEVFALPMTVAALPEGSWYVAAGECMLLSLARDTELAVDRIIANLEKQLLKEQALFLQRKLRVKVFTHWTAEKYEAVARMLVPLRASWRQMVVTQGMEADALYFVKEGQCVVVRDVPMLHQQQQEQVGGPKQLSVSTHAEAYSWQRRIPCGSSKGKMNTLAAPMDPPLPSPPHTKLVELGTLREGEFFGELSLLNHDVDWKPDVGRVWSETYWQSTLLSALHAPVNYEALDDNMSWCSTTQCNTDNYSLQSCVSSFKQRECAFPPASLQRQASVYTKTPCVFYMLTHENCRHLFGEREYAQLKEFAKGYPSGENIEEQYERQRKWSKYRKALVKDVVMDSASFMRQISKLPPLRF</sequence>
<dbReference type="AlphaFoldDB" id="A0A061IX42"/>
<evidence type="ECO:0000259" key="1">
    <source>
        <dbReference type="PROSITE" id="PS50042"/>
    </source>
</evidence>
<dbReference type="OrthoDB" id="417078at2759"/>
<feature type="domain" description="Cyclic nucleotide-binding" evidence="1">
    <location>
        <begin position="293"/>
        <end position="343"/>
    </location>
</feature>
<evidence type="ECO:0000313" key="2">
    <source>
        <dbReference type="EMBL" id="ESL07254.1"/>
    </source>
</evidence>
<protein>
    <recommendedName>
        <fullName evidence="1">Cyclic nucleotide-binding domain-containing protein</fullName>
    </recommendedName>
</protein>
<dbReference type="VEuPathDB" id="TriTrypDB:TRSC58_05061"/>
<feature type="domain" description="Cyclic nucleotide-binding" evidence="1">
    <location>
        <begin position="407"/>
        <end position="425"/>
    </location>
</feature>
<organism evidence="2 3">
    <name type="scientific">Trypanosoma rangeli SC58</name>
    <dbReference type="NCBI Taxonomy" id="429131"/>
    <lineage>
        <taxon>Eukaryota</taxon>
        <taxon>Discoba</taxon>
        <taxon>Euglenozoa</taxon>
        <taxon>Kinetoplastea</taxon>
        <taxon>Metakinetoplastina</taxon>
        <taxon>Trypanosomatida</taxon>
        <taxon>Trypanosomatidae</taxon>
        <taxon>Trypanosoma</taxon>
        <taxon>Herpetosoma</taxon>
    </lineage>
</organism>
<comment type="caution">
    <text evidence="2">The sequence shown here is derived from an EMBL/GenBank/DDBJ whole genome shotgun (WGS) entry which is preliminary data.</text>
</comment>
<dbReference type="EMBL" id="AUPL01005061">
    <property type="protein sequence ID" value="ESL07254.1"/>
    <property type="molecule type" value="Genomic_DNA"/>
</dbReference>
<keyword evidence="3" id="KW-1185">Reference proteome</keyword>
<name>A0A061IX42_TRYRA</name>